<gene>
    <name evidence="2" type="ORF">MGG_13719</name>
</gene>
<keyword evidence="1" id="KW-0732">Signal</keyword>
<evidence type="ECO:0000256" key="1">
    <source>
        <dbReference type="SAM" id="SignalP"/>
    </source>
</evidence>
<evidence type="ECO:0000313" key="3">
    <source>
        <dbReference type="Proteomes" id="UP000009058"/>
    </source>
</evidence>
<dbReference type="HOGENOM" id="CLU_032571_2_3_1"/>
<dbReference type="PANTHER" id="PTHR36182:SF2">
    <property type="entry name" value="LYTIC POLYSACCHARIDE MONOOXYGENASE"/>
    <property type="match status" value="1"/>
</dbReference>
<dbReference type="VEuPathDB" id="FungiDB:MGG_13719"/>
<protein>
    <recommendedName>
        <fullName evidence="4">Lytic polysaccharide monooxygenase</fullName>
    </recommendedName>
</protein>
<feature type="chain" id="PRO_5005680407" description="Lytic polysaccharide monooxygenase" evidence="1">
    <location>
        <begin position="22"/>
        <end position="363"/>
    </location>
</feature>
<dbReference type="PANTHER" id="PTHR36182">
    <property type="entry name" value="PROTEIN, PUTATIVE (AFU_ORTHOLOGUE AFUA_6G10930)-RELATED"/>
    <property type="match status" value="1"/>
</dbReference>
<dbReference type="GeneID" id="2681264"/>
<dbReference type="InParanoid" id="G4MP46"/>
<dbReference type="AlphaFoldDB" id="G4MP46"/>
<reference key="2">
    <citation type="submission" date="2011-05" db="EMBL/GenBank/DDBJ databases">
        <title>The Genome Sequence of Magnaporthe oryzae 70-15.</title>
        <authorList>
            <consortium name="The Broad Institute Genome Sequencing Platform"/>
            <person name="Ma L.-J."/>
            <person name="Dead R."/>
            <person name="Young S.K."/>
            <person name="Zeng Q."/>
            <person name="Gargeya S."/>
            <person name="Fitzgerald M."/>
            <person name="Haas B."/>
            <person name="Abouelleil A."/>
            <person name="Alvarado L."/>
            <person name="Arachchi H.M."/>
            <person name="Berlin A."/>
            <person name="Brown A."/>
            <person name="Chapman S.B."/>
            <person name="Chen Z."/>
            <person name="Dunbar C."/>
            <person name="Freedman E."/>
            <person name="Gearin G."/>
            <person name="Gellesch M."/>
            <person name="Goldberg J."/>
            <person name="Griggs A."/>
            <person name="Gujja S."/>
            <person name="Heiman D."/>
            <person name="Howarth C."/>
            <person name="Larson L."/>
            <person name="Lui A."/>
            <person name="MacDonald P.J.P."/>
            <person name="Mehta T."/>
            <person name="Montmayeur A."/>
            <person name="Murphy C."/>
            <person name="Neiman D."/>
            <person name="Pearson M."/>
            <person name="Priest M."/>
            <person name="Roberts A."/>
            <person name="Saif S."/>
            <person name="Shea T."/>
            <person name="Shenoy N."/>
            <person name="Sisk P."/>
            <person name="Stolte C."/>
            <person name="Sykes S."/>
            <person name="Yandava C."/>
            <person name="Wortman J."/>
            <person name="Nusbaum C."/>
            <person name="Birren B."/>
        </authorList>
    </citation>
    <scope>NUCLEOTIDE SEQUENCE</scope>
    <source>
        <strain>70-15</strain>
    </source>
</reference>
<dbReference type="OMA" id="CANGAWA"/>
<dbReference type="KEGG" id="mgr:MGG_13719"/>
<dbReference type="EMBL" id="CM001231">
    <property type="protein sequence ID" value="EHA56305.1"/>
    <property type="molecule type" value="Genomic_DNA"/>
</dbReference>
<organism evidence="2 3">
    <name type="scientific">Pyricularia oryzae (strain 70-15 / ATCC MYA-4617 / FGSC 8958)</name>
    <name type="common">Rice blast fungus</name>
    <name type="synonym">Magnaporthe oryzae</name>
    <dbReference type="NCBI Taxonomy" id="242507"/>
    <lineage>
        <taxon>Eukaryota</taxon>
        <taxon>Fungi</taxon>
        <taxon>Dikarya</taxon>
        <taxon>Ascomycota</taxon>
        <taxon>Pezizomycotina</taxon>
        <taxon>Sordariomycetes</taxon>
        <taxon>Sordariomycetidae</taxon>
        <taxon>Magnaporthales</taxon>
        <taxon>Pyriculariaceae</taxon>
        <taxon>Pyricularia</taxon>
    </lineage>
</organism>
<dbReference type="RefSeq" id="XP_003708917.1">
    <property type="nucleotide sequence ID" value="XM_003708869.1"/>
</dbReference>
<dbReference type="OrthoDB" id="2342176at2759"/>
<keyword evidence="3" id="KW-1185">Reference proteome</keyword>
<sequence>MQFSSPLQLAGLLALAATANAHLQMMTPAPFPGYNSGPWGPQPDGTFNPFPCQGKMTGGTATDLKLGSSGNKPGGMAQWITRLAIDNNHPPVPSSPHLLGTSSPWLQTTDSSAVWTQAPLDEEPSTAVRRILRAPEGTGSRNKLVFKGSAVHSGGSCQVSLTYEANPTKDTVWRTITSFHGGCPIKFNGNMPPNAEAVLDSGLTYDVPADIPAGDAKIAWTWINKSGHREFYMQCGPVKLSGPGGPKANFEKLPEMVVANVEGFPCKTEEGKDYKFKNPGSKVVTAPGLNLVTLECGAGGGGGGGCTSGAFKCVGDAKFQQCANGAWAAEMAVAAGTKCQDGKFVKGSVERLHVRDFEWMPIV</sequence>
<dbReference type="Proteomes" id="UP000009058">
    <property type="component" value="Chromosome 1"/>
</dbReference>
<feature type="signal peptide" evidence="1">
    <location>
        <begin position="1"/>
        <end position="21"/>
    </location>
</feature>
<proteinExistence type="predicted"/>
<accession>G4MP46</accession>
<name>G4MP46_PYRO7</name>
<dbReference type="SMR" id="G4MP46"/>
<evidence type="ECO:0000313" key="2">
    <source>
        <dbReference type="EMBL" id="EHA56305.1"/>
    </source>
</evidence>
<dbReference type="Gene3D" id="2.70.50.70">
    <property type="match status" value="1"/>
</dbReference>
<evidence type="ECO:0008006" key="4">
    <source>
        <dbReference type="Google" id="ProtNLM"/>
    </source>
</evidence>
<reference evidence="2 3" key="1">
    <citation type="journal article" date="2005" name="Nature">
        <title>The genome sequence of the rice blast fungus Magnaporthe grisea.</title>
        <authorList>
            <person name="Dean R.A."/>
            <person name="Talbot N.J."/>
            <person name="Ebbole D.J."/>
            <person name="Farman M.L."/>
            <person name="Mitchell T.K."/>
            <person name="Orbach M.J."/>
            <person name="Thon M."/>
            <person name="Kulkarni R."/>
            <person name="Xu J.R."/>
            <person name="Pan H."/>
            <person name="Read N.D."/>
            <person name="Lee Y.H."/>
            <person name="Carbone I."/>
            <person name="Brown D."/>
            <person name="Oh Y.Y."/>
            <person name="Donofrio N."/>
            <person name="Jeong J.S."/>
            <person name="Soanes D.M."/>
            <person name="Djonovic S."/>
            <person name="Kolomiets E."/>
            <person name="Rehmeyer C."/>
            <person name="Li W."/>
            <person name="Harding M."/>
            <person name="Kim S."/>
            <person name="Lebrun M.H."/>
            <person name="Bohnert H."/>
            <person name="Coughlan S."/>
            <person name="Butler J."/>
            <person name="Calvo S."/>
            <person name="Ma L.J."/>
            <person name="Nicol R."/>
            <person name="Purcell S."/>
            <person name="Nusbaum C."/>
            <person name="Galagan J.E."/>
            <person name="Birren B.W."/>
        </authorList>
    </citation>
    <scope>NUCLEOTIDE SEQUENCE [LARGE SCALE GENOMIC DNA]</scope>
    <source>
        <strain evidence="3">70-15 / ATCC MYA-4617 / FGSC 8958</strain>
    </source>
</reference>
<dbReference type="eggNOG" id="ENOG502S005">
    <property type="taxonomic scope" value="Eukaryota"/>
</dbReference>